<dbReference type="InterPro" id="IPR011701">
    <property type="entry name" value="MFS"/>
</dbReference>
<feature type="compositionally biased region" description="Basic and acidic residues" evidence="3">
    <location>
        <begin position="291"/>
        <end position="306"/>
    </location>
</feature>
<feature type="region of interest" description="Disordered" evidence="3">
    <location>
        <begin position="26"/>
        <end position="66"/>
    </location>
</feature>
<feature type="transmembrane region" description="Helical" evidence="4">
    <location>
        <begin position="504"/>
        <end position="528"/>
    </location>
</feature>
<name>A0A1H6PXT2_YARLL</name>
<evidence type="ECO:0000313" key="5">
    <source>
        <dbReference type="EMBL" id="AOW02465.1"/>
    </source>
</evidence>
<dbReference type="eggNOG" id="KOG2504">
    <property type="taxonomic scope" value="Eukaryota"/>
</dbReference>
<feature type="compositionally biased region" description="Polar residues" evidence="3">
    <location>
        <begin position="44"/>
        <end position="66"/>
    </location>
</feature>
<proteinExistence type="inferred from homology"/>
<reference evidence="5 6" key="1">
    <citation type="journal article" date="2016" name="PLoS ONE">
        <title>Sequence Assembly of Yarrowia lipolytica Strain W29/CLIB89 Shows Transposable Element Diversity.</title>
        <authorList>
            <person name="Magnan C."/>
            <person name="Yu J."/>
            <person name="Chang I."/>
            <person name="Jahn E."/>
            <person name="Kanomata Y."/>
            <person name="Wu J."/>
            <person name="Zeller M."/>
            <person name="Oakes M."/>
            <person name="Baldi P."/>
            <person name="Sandmeyer S."/>
        </authorList>
    </citation>
    <scope>NUCLEOTIDE SEQUENCE [LARGE SCALE GENOMIC DNA]</scope>
    <source>
        <strain evidence="6">CLIB89(W29)</strain>
    </source>
</reference>
<keyword evidence="4" id="KW-0472">Membrane</keyword>
<feature type="transmembrane region" description="Helical" evidence="4">
    <location>
        <begin position="80"/>
        <end position="104"/>
    </location>
</feature>
<comment type="subcellular location">
    <subcellularLocation>
        <location evidence="1">Membrane</location>
        <topology evidence="1">Multi-pass membrane protein</topology>
    </subcellularLocation>
</comment>
<evidence type="ECO:0000313" key="6">
    <source>
        <dbReference type="Proteomes" id="UP000182444"/>
    </source>
</evidence>
<dbReference type="Proteomes" id="UP000182444">
    <property type="component" value="Chromosome 1C"/>
</dbReference>
<dbReference type="InterPro" id="IPR050327">
    <property type="entry name" value="Proton-linked_MCT"/>
</dbReference>
<comment type="similarity">
    <text evidence="2">Belongs to the major facilitator superfamily. Monocarboxylate porter (TC 2.A.1.13) family.</text>
</comment>
<accession>A0A1H6PXT2</accession>
<dbReference type="Gene3D" id="1.20.1250.20">
    <property type="entry name" value="MFS general substrate transporter like domains"/>
    <property type="match status" value="1"/>
</dbReference>
<dbReference type="PANTHER" id="PTHR11360">
    <property type="entry name" value="MONOCARBOXYLATE TRANSPORTER"/>
    <property type="match status" value="1"/>
</dbReference>
<dbReference type="SUPFAM" id="SSF103473">
    <property type="entry name" value="MFS general substrate transporter"/>
    <property type="match status" value="1"/>
</dbReference>
<organism evidence="5 6">
    <name type="scientific">Yarrowia lipolytica</name>
    <name type="common">Candida lipolytica</name>
    <dbReference type="NCBI Taxonomy" id="4952"/>
    <lineage>
        <taxon>Eukaryota</taxon>
        <taxon>Fungi</taxon>
        <taxon>Dikarya</taxon>
        <taxon>Ascomycota</taxon>
        <taxon>Saccharomycotina</taxon>
        <taxon>Dipodascomycetes</taxon>
        <taxon>Dipodascales</taxon>
        <taxon>Dipodascales incertae sedis</taxon>
        <taxon>Yarrowia</taxon>
    </lineage>
</organism>
<feature type="transmembrane region" description="Helical" evidence="4">
    <location>
        <begin position="147"/>
        <end position="166"/>
    </location>
</feature>
<evidence type="ECO:0000256" key="2">
    <source>
        <dbReference type="ARBA" id="ARBA00006727"/>
    </source>
</evidence>
<dbReference type="VEuPathDB" id="FungiDB:YALI0_C07194g"/>
<dbReference type="VEuPathDB" id="FungiDB:YALI1_C09606g"/>
<feature type="region of interest" description="Disordered" evidence="3">
    <location>
        <begin position="291"/>
        <end position="319"/>
    </location>
</feature>
<keyword evidence="4" id="KW-0812">Transmembrane</keyword>
<dbReference type="GeneID" id="2910046"/>
<dbReference type="GO" id="GO:0016020">
    <property type="term" value="C:membrane"/>
    <property type="evidence" value="ECO:0007669"/>
    <property type="project" value="UniProtKB-SubCell"/>
</dbReference>
<feature type="transmembrane region" description="Helical" evidence="4">
    <location>
        <begin position="172"/>
        <end position="196"/>
    </location>
</feature>
<feature type="transmembrane region" description="Helical" evidence="4">
    <location>
        <begin position="239"/>
        <end position="263"/>
    </location>
</feature>
<feature type="transmembrane region" description="Helical" evidence="4">
    <location>
        <begin position="208"/>
        <end position="227"/>
    </location>
</feature>
<protein>
    <recommendedName>
        <fullName evidence="7">Major facilitator superfamily domain-containing protein</fullName>
    </recommendedName>
</protein>
<dbReference type="PANTHER" id="PTHR11360:SF234">
    <property type="entry name" value="MFS-TYPE TRANSPORTER DBAD-RELATED"/>
    <property type="match status" value="1"/>
</dbReference>
<dbReference type="KEGG" id="yli:2910046"/>
<dbReference type="GO" id="GO:0022857">
    <property type="term" value="F:transmembrane transporter activity"/>
    <property type="evidence" value="ECO:0007669"/>
    <property type="project" value="InterPro"/>
</dbReference>
<feature type="transmembrane region" description="Helical" evidence="4">
    <location>
        <begin position="422"/>
        <end position="442"/>
    </location>
</feature>
<evidence type="ECO:0008006" key="7">
    <source>
        <dbReference type="Google" id="ProtNLM"/>
    </source>
</evidence>
<dbReference type="EMBL" id="CP017555">
    <property type="protein sequence ID" value="AOW02465.1"/>
    <property type="molecule type" value="Genomic_DNA"/>
</dbReference>
<evidence type="ECO:0000256" key="1">
    <source>
        <dbReference type="ARBA" id="ARBA00004141"/>
    </source>
</evidence>
<dbReference type="InterPro" id="IPR036259">
    <property type="entry name" value="MFS_trans_sf"/>
</dbReference>
<gene>
    <name evidence="5" type="ORF">YALI1_C09606g</name>
</gene>
<dbReference type="Pfam" id="PF07690">
    <property type="entry name" value="MFS_1"/>
    <property type="match status" value="1"/>
</dbReference>
<sequence length="567" mass="61358">MLTLQLVALHTLYQCRSRASLDSLPHYRTNPVTTQPPLAGLDSDPSNPQRPSGDSSTSNLENSPTLTPCPPAFPDGGLEAWLQVLGGFCILFNSWGVTTTMGVYQSYYRSSLLADVPQSSTAWIQSIQIACIFYGGTLSGRFFDKGYLNVLVVGGSILTFTCYMVLAECTEYWHVLLCQGLGMGLGMGATFAPSMACVSQYFSKKRGLAIGICSAGAGVAGIVLPIMANNLLPSDKIGFAATTRALAGVYAGMAIIAICILRYRKHPAQESKLLQMFDVATKLQRLINRSREPKTEPVCPNDHDLEIGESSETPDSPATEKAVINVGAEKKSCDSNAPHVKKESKFTIIDLATLKNPVYVLFVIATSLAFLVLYIPYYYLQQFSIDHGMSEQVIRYTVTVLCAGATIGRVGPAVMADYLGKFNILVFVSMINGILLFCWMHLDKLALPGGTQKRDQFSSHENIDSRDAQVIVFAFFYGFFSGALGTFPPFVLPSLAPSMDKVGVCLGQAFLCLGTVSLVANPIAGFIIGKEGRYHVVAPYCGAVMMAACLLYVITRVNVGGWKFGRV</sequence>
<dbReference type="RefSeq" id="XP_501547.3">
    <property type="nucleotide sequence ID" value="XM_501547.3"/>
</dbReference>
<keyword evidence="4" id="KW-1133">Transmembrane helix</keyword>
<feature type="transmembrane region" description="Helical" evidence="4">
    <location>
        <begin position="470"/>
        <end position="492"/>
    </location>
</feature>
<feature type="transmembrane region" description="Helical" evidence="4">
    <location>
        <begin position="534"/>
        <end position="554"/>
    </location>
</feature>
<evidence type="ECO:0000256" key="4">
    <source>
        <dbReference type="SAM" id="Phobius"/>
    </source>
</evidence>
<evidence type="ECO:0000256" key="3">
    <source>
        <dbReference type="SAM" id="MobiDB-lite"/>
    </source>
</evidence>
<feature type="transmembrane region" description="Helical" evidence="4">
    <location>
        <begin position="358"/>
        <end position="380"/>
    </location>
</feature>
<dbReference type="AlphaFoldDB" id="A0A1H6PXT2"/>